<evidence type="ECO:0000313" key="8">
    <source>
        <dbReference type="EMBL" id="SUT90176.1"/>
    </source>
</evidence>
<keyword evidence="6 7" id="KW-0472">Membrane</keyword>
<dbReference type="Proteomes" id="UP000254649">
    <property type="component" value="Unassembled WGS sequence"/>
</dbReference>
<evidence type="ECO:0000256" key="6">
    <source>
        <dbReference type="ARBA" id="ARBA00023136"/>
    </source>
</evidence>
<evidence type="ECO:0000256" key="5">
    <source>
        <dbReference type="ARBA" id="ARBA00022989"/>
    </source>
</evidence>
<feature type="transmembrane region" description="Helical" evidence="7">
    <location>
        <begin position="151"/>
        <end position="172"/>
    </location>
</feature>
<evidence type="ECO:0000256" key="4">
    <source>
        <dbReference type="ARBA" id="ARBA00022692"/>
    </source>
</evidence>
<feature type="transmembrane region" description="Helical" evidence="7">
    <location>
        <begin position="304"/>
        <end position="326"/>
    </location>
</feature>
<keyword evidence="3" id="KW-1003">Cell membrane</keyword>
<dbReference type="PANTHER" id="PTHR30106:SF2">
    <property type="entry name" value="UPF0324 INNER MEMBRANE PROTEIN YEIH"/>
    <property type="match status" value="1"/>
</dbReference>
<proteinExistence type="inferred from homology"/>
<name>A0A380TS15_9PAST</name>
<evidence type="ECO:0000256" key="3">
    <source>
        <dbReference type="ARBA" id="ARBA00022475"/>
    </source>
</evidence>
<dbReference type="GO" id="GO:0005886">
    <property type="term" value="C:plasma membrane"/>
    <property type="evidence" value="ECO:0007669"/>
    <property type="project" value="UniProtKB-SubCell"/>
</dbReference>
<reference evidence="8 9" key="1">
    <citation type="submission" date="2018-06" db="EMBL/GenBank/DDBJ databases">
        <authorList>
            <consortium name="Pathogen Informatics"/>
            <person name="Doyle S."/>
        </authorList>
    </citation>
    <scope>NUCLEOTIDE SEQUENCE [LARGE SCALE GENOMIC DNA]</scope>
    <source>
        <strain evidence="8 9">NCTC10801</strain>
    </source>
</reference>
<feature type="transmembrane region" description="Helical" evidence="7">
    <location>
        <begin position="56"/>
        <end position="78"/>
    </location>
</feature>
<dbReference type="EMBL" id="UFRQ01000003">
    <property type="protein sequence ID" value="SUT90176.1"/>
    <property type="molecule type" value="Genomic_DNA"/>
</dbReference>
<protein>
    <submittedName>
        <fullName evidence="8">Uncharacterized protein</fullName>
    </submittedName>
</protein>
<organism evidence="8 9">
    <name type="scientific">[Actinobacillus] rossii</name>
    <dbReference type="NCBI Taxonomy" id="123820"/>
    <lineage>
        <taxon>Bacteria</taxon>
        <taxon>Pseudomonadati</taxon>
        <taxon>Pseudomonadota</taxon>
        <taxon>Gammaproteobacteria</taxon>
        <taxon>Pasteurellales</taxon>
        <taxon>Pasteurellaceae</taxon>
    </lineage>
</organism>
<feature type="transmembrane region" description="Helical" evidence="7">
    <location>
        <begin position="213"/>
        <end position="234"/>
    </location>
</feature>
<dbReference type="PANTHER" id="PTHR30106">
    <property type="entry name" value="INNER MEMBRANE PROTEIN YEIH-RELATED"/>
    <property type="match status" value="1"/>
</dbReference>
<feature type="transmembrane region" description="Helical" evidence="7">
    <location>
        <begin position="30"/>
        <end position="50"/>
    </location>
</feature>
<comment type="subcellular location">
    <subcellularLocation>
        <location evidence="1">Cell membrane</location>
        <topology evidence="1">Multi-pass membrane protein</topology>
    </subcellularLocation>
</comment>
<dbReference type="AlphaFoldDB" id="A0A380TS15"/>
<dbReference type="OrthoDB" id="9805703at2"/>
<feature type="transmembrane region" description="Helical" evidence="7">
    <location>
        <begin position="90"/>
        <end position="115"/>
    </location>
</feature>
<dbReference type="InterPro" id="IPR004630">
    <property type="entry name" value="UPF0324_YeiH-like"/>
</dbReference>
<dbReference type="NCBIfam" id="TIGR00698">
    <property type="entry name" value="YeiH family putative sulfate export transporter"/>
    <property type="match status" value="1"/>
</dbReference>
<feature type="transmembrane region" description="Helical" evidence="7">
    <location>
        <begin position="6"/>
        <end position="23"/>
    </location>
</feature>
<feature type="transmembrane region" description="Helical" evidence="7">
    <location>
        <begin position="246"/>
        <end position="266"/>
    </location>
</feature>
<accession>A0A380TS15</accession>
<sequence length="331" mass="36081">MKHNILGVIFVGVITAVAMFLAQTQWAIDYHLSPLVLVILLGCLFGNTLYNKVEMYIHPGVAFSKSVLLRIGIVLYGFNLTLQDISQVGVNAIFTDTILLISTFCITCFLGIRLLKLDKQVVYLTATGCSICGVAAILGAQSVVKADSHKVAVAVALIVIFGTIAMFLYPLLYGVMPLTEQQFGIYIGSTVHEVAQVYSAGKMLNSSLADTAVISKMIRVMMLAPFLICLSLYLQKSQKSQQKFTIPWFALLFIIASLINSTGWISESNVNVLRQGSVLALMMAMAAMGLTTQIKAVRQAGIKPLILGGSVFLWLVLWGAGINYMMQLFFS</sequence>
<feature type="transmembrane region" description="Helical" evidence="7">
    <location>
        <begin position="121"/>
        <end position="139"/>
    </location>
</feature>
<keyword evidence="9" id="KW-1185">Reference proteome</keyword>
<keyword evidence="4 7" id="KW-0812">Transmembrane</keyword>
<keyword evidence="5 7" id="KW-1133">Transmembrane helix</keyword>
<evidence type="ECO:0000313" key="9">
    <source>
        <dbReference type="Proteomes" id="UP000254649"/>
    </source>
</evidence>
<evidence type="ECO:0000256" key="1">
    <source>
        <dbReference type="ARBA" id="ARBA00004651"/>
    </source>
</evidence>
<dbReference type="Pfam" id="PF03601">
    <property type="entry name" value="Cons_hypoth698"/>
    <property type="match status" value="1"/>
</dbReference>
<comment type="similarity">
    <text evidence="2">Belongs to the UPF0324 family.</text>
</comment>
<evidence type="ECO:0000256" key="7">
    <source>
        <dbReference type="SAM" id="Phobius"/>
    </source>
</evidence>
<evidence type="ECO:0000256" key="2">
    <source>
        <dbReference type="ARBA" id="ARBA00007977"/>
    </source>
</evidence>
<gene>
    <name evidence="8" type="primary">yeiH</name>
    <name evidence="8" type="ORF">NCTC10801_01158</name>
</gene>
<dbReference type="InterPro" id="IPR018383">
    <property type="entry name" value="UPF0324_pro"/>
</dbReference>